<reference evidence="1 2" key="1">
    <citation type="journal article" date="2012" name="J. Bacteriol.">
        <title>Complete genome sequence of Klebsiella pneumoniae subsp. pneumoniae HS11286, a multidrug-resistant strain isolated from human sputum.</title>
        <authorList>
            <person name="Liu P."/>
            <person name="Li P."/>
            <person name="Jiang X."/>
            <person name="Bi D."/>
            <person name="Xie Y."/>
            <person name="Tai C."/>
            <person name="Deng Z."/>
            <person name="Rajakumar K."/>
            <person name="Ou H.Y."/>
        </authorList>
    </citation>
    <scope>NUCLEOTIDE SEQUENCE [LARGE SCALE GENOMIC DNA]</scope>
    <source>
        <strain evidence="1 2">HS11286</strain>
    </source>
</reference>
<sequence length="38" mass="4082">MACCLAARGTFATGKAFGCRMAAFGMIWNIDYVIHPEG</sequence>
<organism evidence="1 2">
    <name type="scientific">Klebsiella pneumoniae subsp. pneumoniae (strain HS11286)</name>
    <dbReference type="NCBI Taxonomy" id="1125630"/>
    <lineage>
        <taxon>Bacteria</taxon>
        <taxon>Pseudomonadati</taxon>
        <taxon>Pseudomonadota</taxon>
        <taxon>Gammaproteobacteria</taxon>
        <taxon>Enterobacterales</taxon>
        <taxon>Enterobacteriaceae</taxon>
        <taxon>Klebsiella/Raoultella group</taxon>
        <taxon>Klebsiella</taxon>
        <taxon>Klebsiella pneumoniae complex</taxon>
    </lineage>
</organism>
<dbReference type="GeneID" id="93274744"/>
<dbReference type="RefSeq" id="YP_005225395.1">
    <property type="nucleotide sequence ID" value="NC_016845.1"/>
</dbReference>
<gene>
    <name evidence="1" type="ordered locus">KPHS_10950</name>
</gene>
<dbReference type="KEGG" id="kpm:KPHS_10950"/>
<dbReference type="HOGENOM" id="CLU_3328962_0_0_6"/>
<dbReference type="STRING" id="1125630.KPHS_10950"/>
<evidence type="ECO:0000313" key="2">
    <source>
        <dbReference type="Proteomes" id="UP000007841"/>
    </source>
</evidence>
<dbReference type="AlphaFoldDB" id="A0A0H3GKC8"/>
<protein>
    <submittedName>
        <fullName evidence="1">Uncharacterized protein</fullName>
    </submittedName>
</protein>
<dbReference type="RefSeq" id="WP_004218831.1">
    <property type="nucleotide sequence ID" value="NC_016845.1"/>
</dbReference>
<dbReference type="GeneID" id="11846093"/>
<dbReference type="Proteomes" id="UP000007841">
    <property type="component" value="Chromosome"/>
</dbReference>
<keyword evidence="2" id="KW-1185">Reference proteome</keyword>
<proteinExistence type="predicted"/>
<accession>A0A0H3GKC8</accession>
<name>A0A0H3GKC8_KLEPH</name>
<evidence type="ECO:0000313" key="1">
    <source>
        <dbReference type="EMBL" id="AEW59793.1"/>
    </source>
</evidence>
<dbReference type="EMBL" id="CP003200">
    <property type="protein sequence ID" value="AEW59793.1"/>
    <property type="molecule type" value="Genomic_DNA"/>
</dbReference>